<dbReference type="InterPro" id="IPR011042">
    <property type="entry name" value="6-blade_b-propeller_TolB-like"/>
</dbReference>
<dbReference type="PANTHER" id="PTHR10009:SF19">
    <property type="entry name" value="RE55542P"/>
    <property type="match status" value="1"/>
</dbReference>
<dbReference type="PRINTS" id="PR01366">
    <property type="entry name" value="ROYALJELLY"/>
</dbReference>
<dbReference type="InParanoid" id="A0A6P7GX01"/>
<dbReference type="PANTHER" id="PTHR10009">
    <property type="entry name" value="PROTEIN YELLOW-RELATED"/>
    <property type="match status" value="1"/>
</dbReference>
<protein>
    <submittedName>
        <fullName evidence="6">Protein yellow-like isoform X1</fullName>
    </submittedName>
</protein>
<dbReference type="AlphaFoldDB" id="A0A6P7GX01"/>
<evidence type="ECO:0000256" key="4">
    <source>
        <dbReference type="ARBA" id="ARBA00022729"/>
    </source>
</evidence>
<keyword evidence="4 5" id="KW-0732">Signal</keyword>
<evidence type="ECO:0000256" key="3">
    <source>
        <dbReference type="ARBA" id="ARBA00022525"/>
    </source>
</evidence>
<dbReference type="FunFam" id="2.120.10.30:FF:000045">
    <property type="entry name" value="Blast:Protein yellow"/>
    <property type="match status" value="1"/>
</dbReference>
<dbReference type="SUPFAM" id="SSF101898">
    <property type="entry name" value="NHL repeat"/>
    <property type="match status" value="1"/>
</dbReference>
<accession>A0A6P7GX01</accession>
<dbReference type="Pfam" id="PF03022">
    <property type="entry name" value="MRJP"/>
    <property type="match status" value="1"/>
</dbReference>
<evidence type="ECO:0000313" key="6">
    <source>
        <dbReference type="RefSeq" id="XP_028148335.1"/>
    </source>
</evidence>
<comment type="similarity">
    <text evidence="2">Belongs to the major royal jelly protein family.</text>
</comment>
<evidence type="ECO:0000256" key="1">
    <source>
        <dbReference type="ARBA" id="ARBA00004613"/>
    </source>
</evidence>
<proteinExistence type="inferred from homology"/>
<comment type="subcellular location">
    <subcellularLocation>
        <location evidence="1">Secreted</location>
    </subcellularLocation>
</comment>
<gene>
    <name evidence="6" type="primary">LOC114341724</name>
</gene>
<dbReference type="RefSeq" id="XP_028148335.1">
    <property type="nucleotide sequence ID" value="XM_028292534.1"/>
</dbReference>
<reference evidence="6" key="1">
    <citation type="submission" date="2025-08" db="UniProtKB">
        <authorList>
            <consortium name="RefSeq"/>
        </authorList>
    </citation>
    <scope>IDENTIFICATION</scope>
</reference>
<evidence type="ECO:0000256" key="5">
    <source>
        <dbReference type="SAM" id="SignalP"/>
    </source>
</evidence>
<organism evidence="6">
    <name type="scientific">Diabrotica virgifera virgifera</name>
    <name type="common">western corn rootworm</name>
    <dbReference type="NCBI Taxonomy" id="50390"/>
    <lineage>
        <taxon>Eukaryota</taxon>
        <taxon>Metazoa</taxon>
        <taxon>Ecdysozoa</taxon>
        <taxon>Arthropoda</taxon>
        <taxon>Hexapoda</taxon>
        <taxon>Insecta</taxon>
        <taxon>Pterygota</taxon>
        <taxon>Neoptera</taxon>
        <taxon>Endopterygota</taxon>
        <taxon>Coleoptera</taxon>
        <taxon>Polyphaga</taxon>
        <taxon>Cucujiformia</taxon>
        <taxon>Chrysomeloidea</taxon>
        <taxon>Chrysomelidae</taxon>
        <taxon>Galerucinae</taxon>
        <taxon>Diabroticina</taxon>
        <taxon>Diabroticites</taxon>
        <taxon>Diabrotica</taxon>
    </lineage>
</organism>
<dbReference type="Gene3D" id="2.120.10.30">
    <property type="entry name" value="TolB, C-terminal domain"/>
    <property type="match status" value="1"/>
</dbReference>
<evidence type="ECO:0000256" key="2">
    <source>
        <dbReference type="ARBA" id="ARBA00009127"/>
    </source>
</evidence>
<dbReference type="InterPro" id="IPR017996">
    <property type="entry name" value="MRJP/yellow-related"/>
</dbReference>
<sequence length="396" mass="44105">MKHAIIASLIVFLITGSSSLQLIKEWNFLTFDFPPQLAAHNFKPEATVPTGIEITNDRIFISIPRLRSGVPATLTSIPINNPKDISPVLQAYPDWTLHGAGSGNYNCSGLISVYRTRIDSCNRLWVLDAGTLDTIENFRRACPPKILIFDLKTDQVVRTIVFPREVIQAASIFTNLIIDESIQGKCDSAFVYISDTIAPGIVVYDGSSDKTWRVSDPSMYPNPDYANINIAGEQFSLMDGIIGLAHSPQVATVFYQAVATDRIFSIPTATLTKGPPAEFEEIPIMVAGKKSSQGLPLAINEDDNTLFFSPMTETSIAAWNVVNNNQQVLVSDPVNLQFVAELRWKNNGYLYILSSRFHKFFKRTVTPNETNIRILRIPLKPTVSRFSGFSPNFYFK</sequence>
<feature type="chain" id="PRO_5027834496" evidence="5">
    <location>
        <begin position="20"/>
        <end position="396"/>
    </location>
</feature>
<feature type="signal peptide" evidence="5">
    <location>
        <begin position="1"/>
        <end position="19"/>
    </location>
</feature>
<dbReference type="GO" id="GO:0005576">
    <property type="term" value="C:extracellular region"/>
    <property type="evidence" value="ECO:0007669"/>
    <property type="project" value="UniProtKB-SubCell"/>
</dbReference>
<dbReference type="FunCoup" id="A0A6P7GX01">
    <property type="interactions" value="12"/>
</dbReference>
<name>A0A6P7GX01_DIAVI</name>
<keyword evidence="3" id="KW-0964">Secreted</keyword>